<reference evidence="2 3" key="1">
    <citation type="submission" date="2007-11" db="EMBL/GenBank/DDBJ databases">
        <title>Complete sequence of chromosome of Shewanella baltica OS195.</title>
        <authorList>
            <consortium name="US DOE Joint Genome Institute"/>
            <person name="Copeland A."/>
            <person name="Lucas S."/>
            <person name="Lapidus A."/>
            <person name="Barry K."/>
            <person name="Glavina del Rio T."/>
            <person name="Dalin E."/>
            <person name="Tice H."/>
            <person name="Pitluck S."/>
            <person name="Chain P."/>
            <person name="Malfatti S."/>
            <person name="Shin M."/>
            <person name="Vergez L."/>
            <person name="Schmutz J."/>
            <person name="Larimer F."/>
            <person name="Land M."/>
            <person name="Hauser L."/>
            <person name="Kyrpides N."/>
            <person name="Kim E."/>
            <person name="Brettar I."/>
            <person name="Rodrigues J."/>
            <person name="Konstantinidis K."/>
            <person name="Klappenbach J."/>
            <person name="Hofle M."/>
            <person name="Tiedje J."/>
            <person name="Richardson P."/>
        </authorList>
    </citation>
    <scope>NUCLEOTIDE SEQUENCE [LARGE SCALE GENOMIC DNA]</scope>
    <source>
        <strain evidence="2 3">OS195</strain>
    </source>
</reference>
<evidence type="ECO:0000259" key="1">
    <source>
        <dbReference type="PROSITE" id="PS51186"/>
    </source>
</evidence>
<keyword evidence="2" id="KW-0808">Transferase</keyword>
<dbReference type="CDD" id="cd04301">
    <property type="entry name" value="NAT_SF"/>
    <property type="match status" value="1"/>
</dbReference>
<dbReference type="Proteomes" id="UP000000770">
    <property type="component" value="Chromosome"/>
</dbReference>
<dbReference type="EMBL" id="CP000891">
    <property type="protein sequence ID" value="ABX50643.1"/>
    <property type="molecule type" value="Genomic_DNA"/>
</dbReference>
<gene>
    <name evidence="2" type="ordered locus">Sbal195_3481</name>
</gene>
<dbReference type="Gene3D" id="3.40.630.30">
    <property type="match status" value="1"/>
</dbReference>
<dbReference type="AlphaFoldDB" id="A9L035"/>
<dbReference type="HOGENOM" id="CLU_111226_4_1_6"/>
<dbReference type="SUPFAM" id="SSF55729">
    <property type="entry name" value="Acyl-CoA N-acyltransferases (Nat)"/>
    <property type="match status" value="1"/>
</dbReference>
<dbReference type="InterPro" id="IPR000182">
    <property type="entry name" value="GNAT_dom"/>
</dbReference>
<dbReference type="InterPro" id="IPR016181">
    <property type="entry name" value="Acyl_CoA_acyltransferase"/>
</dbReference>
<dbReference type="GO" id="GO:0016747">
    <property type="term" value="F:acyltransferase activity, transferring groups other than amino-acyl groups"/>
    <property type="evidence" value="ECO:0007669"/>
    <property type="project" value="InterPro"/>
</dbReference>
<evidence type="ECO:0000313" key="2">
    <source>
        <dbReference type="EMBL" id="ABX50643.1"/>
    </source>
</evidence>
<feature type="domain" description="N-acetyltransferase" evidence="1">
    <location>
        <begin position="6"/>
        <end position="148"/>
    </location>
</feature>
<name>A9L035_SHEB9</name>
<dbReference type="PROSITE" id="PS51186">
    <property type="entry name" value="GNAT"/>
    <property type="match status" value="1"/>
</dbReference>
<dbReference type="InterPro" id="IPR027455">
    <property type="entry name" value="Sper_AcTfrase_N"/>
</dbReference>
<protein>
    <submittedName>
        <fullName evidence="2">GCN5-related N-acetyltransferase</fullName>
    </submittedName>
</protein>
<dbReference type="Pfam" id="PF00583">
    <property type="entry name" value="Acetyltransf_1"/>
    <property type="match status" value="1"/>
</dbReference>
<accession>A9L035</accession>
<dbReference type="KEGG" id="sbn:Sbal195_3481"/>
<evidence type="ECO:0000313" key="3">
    <source>
        <dbReference type="Proteomes" id="UP000000770"/>
    </source>
</evidence>
<dbReference type="Gene3D" id="1.10.287.900">
    <property type="entry name" value="The crystal structure of the spermine/spermidine acetyltransferase from enterococcus faecali"/>
    <property type="match status" value="1"/>
</dbReference>
<organism evidence="2 3">
    <name type="scientific">Shewanella baltica (strain OS195)</name>
    <dbReference type="NCBI Taxonomy" id="399599"/>
    <lineage>
        <taxon>Bacteria</taxon>
        <taxon>Pseudomonadati</taxon>
        <taxon>Pseudomonadota</taxon>
        <taxon>Gammaproteobacteria</taxon>
        <taxon>Alteromonadales</taxon>
        <taxon>Shewanellaceae</taxon>
        <taxon>Shewanella</taxon>
    </lineage>
</organism>
<sequence>MDAMSITLEDVTSSNYDAVCDLDVTDEQQEYVASNMWSLVESHYCQGHTCKAIYQNDKPVGFFMWVSETPERVSIWRFMVDQRYQNAGIGRTALNLALNEIKAYDKVKEIEICYDPENTVAKDFYSSFGFQEVGLDEDGEDMLAVIKL</sequence>
<proteinExistence type="predicted"/>